<organism evidence="1 2">
    <name type="scientific">Rubritalea tangerina</name>
    <dbReference type="NCBI Taxonomy" id="430798"/>
    <lineage>
        <taxon>Bacteria</taxon>
        <taxon>Pseudomonadati</taxon>
        <taxon>Verrucomicrobiota</taxon>
        <taxon>Verrucomicrobiia</taxon>
        <taxon>Verrucomicrobiales</taxon>
        <taxon>Rubritaleaceae</taxon>
        <taxon>Rubritalea</taxon>
    </lineage>
</organism>
<accession>A0ABW4Z8D8</accession>
<evidence type="ECO:0000313" key="1">
    <source>
        <dbReference type="EMBL" id="MFD2158020.1"/>
    </source>
</evidence>
<sequence length="175" mass="19835">MKRRVILSSIAMVIVFVAVTLDIISYSSKESCQFCSSFRDVKVTSITVCLLTWRNEELSELQPGLFVRDFPDFECSHNFQHSEDKLSNIWNSPVIIQSPINYINSESSQSLITELYIDEMFRDSLNKLIADGIITRQRVLEIAKSNCIDGGRCRLSSENSGDMALLNLIDSVEIN</sequence>
<proteinExistence type="predicted"/>
<keyword evidence="2" id="KW-1185">Reference proteome</keyword>
<dbReference type="EMBL" id="JBHUJB010000018">
    <property type="protein sequence ID" value="MFD2158020.1"/>
    <property type="molecule type" value="Genomic_DNA"/>
</dbReference>
<comment type="caution">
    <text evidence="1">The sequence shown here is derived from an EMBL/GenBank/DDBJ whole genome shotgun (WGS) entry which is preliminary data.</text>
</comment>
<name>A0ABW4Z8D8_9BACT</name>
<gene>
    <name evidence="1" type="ORF">ACFSW8_03810</name>
</gene>
<protein>
    <submittedName>
        <fullName evidence="1">Uncharacterized protein</fullName>
    </submittedName>
</protein>
<reference evidence="2" key="1">
    <citation type="journal article" date="2019" name="Int. J. Syst. Evol. Microbiol.">
        <title>The Global Catalogue of Microorganisms (GCM) 10K type strain sequencing project: providing services to taxonomists for standard genome sequencing and annotation.</title>
        <authorList>
            <consortium name="The Broad Institute Genomics Platform"/>
            <consortium name="The Broad Institute Genome Sequencing Center for Infectious Disease"/>
            <person name="Wu L."/>
            <person name="Ma J."/>
        </authorList>
    </citation>
    <scope>NUCLEOTIDE SEQUENCE [LARGE SCALE GENOMIC DNA]</scope>
    <source>
        <strain evidence="2">CCUG 57942</strain>
    </source>
</reference>
<dbReference type="RefSeq" id="WP_377177483.1">
    <property type="nucleotide sequence ID" value="NZ_JBHUJB010000018.1"/>
</dbReference>
<dbReference type="Proteomes" id="UP001597389">
    <property type="component" value="Unassembled WGS sequence"/>
</dbReference>
<evidence type="ECO:0000313" key="2">
    <source>
        <dbReference type="Proteomes" id="UP001597389"/>
    </source>
</evidence>